<evidence type="ECO:0000313" key="2">
    <source>
        <dbReference type="Proteomes" id="UP001186974"/>
    </source>
</evidence>
<gene>
    <name evidence="1" type="ORF">LTS18_006545</name>
</gene>
<dbReference type="EMBL" id="JAWDJW010001591">
    <property type="protein sequence ID" value="KAK3078820.1"/>
    <property type="molecule type" value="Genomic_DNA"/>
</dbReference>
<comment type="caution">
    <text evidence="1">The sequence shown here is derived from an EMBL/GenBank/DDBJ whole genome shotgun (WGS) entry which is preliminary data.</text>
</comment>
<organism evidence="1 2">
    <name type="scientific">Coniosporium uncinatum</name>
    <dbReference type="NCBI Taxonomy" id="93489"/>
    <lineage>
        <taxon>Eukaryota</taxon>
        <taxon>Fungi</taxon>
        <taxon>Dikarya</taxon>
        <taxon>Ascomycota</taxon>
        <taxon>Pezizomycotina</taxon>
        <taxon>Dothideomycetes</taxon>
        <taxon>Dothideomycetes incertae sedis</taxon>
        <taxon>Coniosporium</taxon>
    </lineage>
</organism>
<feature type="non-terminal residue" evidence="1">
    <location>
        <position position="1"/>
    </location>
</feature>
<protein>
    <submittedName>
        <fullName evidence="1">Uncharacterized protein</fullName>
    </submittedName>
</protein>
<accession>A0ACC3DQB6</accession>
<evidence type="ECO:0000313" key="1">
    <source>
        <dbReference type="EMBL" id="KAK3078820.1"/>
    </source>
</evidence>
<keyword evidence="2" id="KW-1185">Reference proteome</keyword>
<proteinExistence type="predicted"/>
<dbReference type="Proteomes" id="UP001186974">
    <property type="component" value="Unassembled WGS sequence"/>
</dbReference>
<sequence length="75" mass="7783">RLPNGLYIQPPAQSQSSFFSGGGGNNSSNSSGSGSGSSQLTPQKQPKLKSGKSFWGLRSQSDSLAKLSKKGSTMF</sequence>
<name>A0ACC3DQB6_9PEZI</name>
<reference evidence="1" key="1">
    <citation type="submission" date="2024-09" db="EMBL/GenBank/DDBJ databases">
        <title>Black Yeasts Isolated from many extreme environments.</title>
        <authorList>
            <person name="Coleine C."/>
            <person name="Stajich J.E."/>
            <person name="Selbmann L."/>
        </authorList>
    </citation>
    <scope>NUCLEOTIDE SEQUENCE</scope>
    <source>
        <strain evidence="1">CCFEE 5737</strain>
    </source>
</reference>